<dbReference type="InterPro" id="IPR003833">
    <property type="entry name" value="CT_C_D"/>
</dbReference>
<dbReference type="PANTHER" id="PTHR34698:SF2">
    <property type="entry name" value="5-OXOPROLINASE SUBUNIT B"/>
    <property type="match status" value="1"/>
</dbReference>
<keyword evidence="1" id="KW-0547">Nucleotide-binding</keyword>
<evidence type="ECO:0000313" key="6">
    <source>
        <dbReference type="Proteomes" id="UP000027178"/>
    </source>
</evidence>
<dbReference type="SUPFAM" id="SSF50891">
    <property type="entry name" value="Cyclophilin-like"/>
    <property type="match status" value="1"/>
</dbReference>
<feature type="domain" description="Carboxyltransferase" evidence="4">
    <location>
        <begin position="1"/>
        <end position="192"/>
    </location>
</feature>
<keyword evidence="3" id="KW-0067">ATP-binding</keyword>
<dbReference type="HOGENOM" id="CLU_020207_0_1_11"/>
<dbReference type="PATRIC" id="fig|1348663.4.peg.6751"/>
<dbReference type="EMBL" id="JNBY01000148">
    <property type="protein sequence ID" value="KDN81344.1"/>
    <property type="molecule type" value="Genomic_DNA"/>
</dbReference>
<dbReference type="Proteomes" id="UP000027178">
    <property type="component" value="Unassembled WGS sequence"/>
</dbReference>
<evidence type="ECO:0000259" key="4">
    <source>
        <dbReference type="SMART" id="SM00796"/>
    </source>
</evidence>
<dbReference type="OrthoDB" id="9778567at2"/>
<protein>
    <submittedName>
        <fullName evidence="5">Allophanate hydrolase</fullName>
    </submittedName>
</protein>
<dbReference type="AlphaFoldDB" id="A0A066YN58"/>
<evidence type="ECO:0000256" key="2">
    <source>
        <dbReference type="ARBA" id="ARBA00022801"/>
    </source>
</evidence>
<dbReference type="PANTHER" id="PTHR34698">
    <property type="entry name" value="5-OXOPROLINASE SUBUNIT B"/>
    <property type="match status" value="1"/>
</dbReference>
<dbReference type="Gene3D" id="2.40.100.10">
    <property type="entry name" value="Cyclophilin-like"/>
    <property type="match status" value="1"/>
</dbReference>
<keyword evidence="2 5" id="KW-0378">Hydrolase</keyword>
<dbReference type="InterPro" id="IPR029000">
    <property type="entry name" value="Cyclophilin-like_dom_sf"/>
</dbReference>
<dbReference type="SUPFAM" id="SSF160467">
    <property type="entry name" value="PH0987 N-terminal domain-like"/>
    <property type="match status" value="1"/>
</dbReference>
<sequence length="212" mass="22857">MRVLPCGSDAVLIEVDTADQVQRLHGALRTAPPTGVTELVPAARTVLVRYDPRSTDPQRLRTALAALPLTAAAADEPADTVHIPVRYDGPDLAEVARRTGLTERQVIERHTAAHYRVAFCGFSPGFAYLTGLDPVLRLPRRAEPRTRVPAGAVAVADEYTGIYPSPSPGGWHLLGSTGLTLWDATADPPTRLRPGTAVRFVEQTGEADRDPR</sequence>
<dbReference type="Pfam" id="PF02682">
    <property type="entry name" value="CT_C_D"/>
    <property type="match status" value="1"/>
</dbReference>
<accession>A0A066YN58</accession>
<evidence type="ECO:0000313" key="5">
    <source>
        <dbReference type="EMBL" id="KDN81344.1"/>
    </source>
</evidence>
<gene>
    <name evidence="5" type="ORF">KCH_69760</name>
</gene>
<dbReference type="RefSeq" id="WP_035869214.1">
    <property type="nucleotide sequence ID" value="NZ_KK853997.1"/>
</dbReference>
<dbReference type="GO" id="GO:0005524">
    <property type="term" value="F:ATP binding"/>
    <property type="evidence" value="ECO:0007669"/>
    <property type="project" value="UniProtKB-KW"/>
</dbReference>
<dbReference type="Gene3D" id="3.30.1360.40">
    <property type="match status" value="1"/>
</dbReference>
<organism evidence="5 6">
    <name type="scientific">Kitasatospora cheerisanensis KCTC 2395</name>
    <dbReference type="NCBI Taxonomy" id="1348663"/>
    <lineage>
        <taxon>Bacteria</taxon>
        <taxon>Bacillati</taxon>
        <taxon>Actinomycetota</taxon>
        <taxon>Actinomycetes</taxon>
        <taxon>Kitasatosporales</taxon>
        <taxon>Streptomycetaceae</taxon>
        <taxon>Kitasatospora</taxon>
    </lineage>
</organism>
<evidence type="ECO:0000256" key="3">
    <source>
        <dbReference type="ARBA" id="ARBA00022840"/>
    </source>
</evidence>
<dbReference type="InterPro" id="IPR010016">
    <property type="entry name" value="PxpB"/>
</dbReference>
<keyword evidence="6" id="KW-1185">Reference proteome</keyword>
<dbReference type="GO" id="GO:0016787">
    <property type="term" value="F:hydrolase activity"/>
    <property type="evidence" value="ECO:0007669"/>
    <property type="project" value="UniProtKB-KW"/>
</dbReference>
<name>A0A066YN58_9ACTN</name>
<dbReference type="SMART" id="SM00796">
    <property type="entry name" value="AHS1"/>
    <property type="match status" value="1"/>
</dbReference>
<comment type="caution">
    <text evidence="5">The sequence shown here is derived from an EMBL/GenBank/DDBJ whole genome shotgun (WGS) entry which is preliminary data.</text>
</comment>
<proteinExistence type="predicted"/>
<reference evidence="5 6" key="1">
    <citation type="submission" date="2014-05" db="EMBL/GenBank/DDBJ databases">
        <title>Draft Genome Sequence of Kitasatospora cheerisanensis KCTC 2395.</title>
        <authorList>
            <person name="Nam D.H."/>
        </authorList>
    </citation>
    <scope>NUCLEOTIDE SEQUENCE [LARGE SCALE GENOMIC DNA]</scope>
    <source>
        <strain evidence="5 6">KCTC 2395</strain>
    </source>
</reference>
<evidence type="ECO:0000256" key="1">
    <source>
        <dbReference type="ARBA" id="ARBA00022741"/>
    </source>
</evidence>
<dbReference type="eggNOG" id="COG2049">
    <property type="taxonomic scope" value="Bacteria"/>
</dbReference>